<feature type="compositionally biased region" description="Basic and acidic residues" evidence="1">
    <location>
        <begin position="320"/>
        <end position="330"/>
    </location>
</feature>
<protein>
    <submittedName>
        <fullName evidence="2">Uncharacterized protein</fullName>
    </submittedName>
</protein>
<dbReference type="RefSeq" id="WP_267772554.1">
    <property type="nucleotide sequence ID" value="NZ_JAPNKE010000002.1"/>
</dbReference>
<comment type="caution">
    <text evidence="2">The sequence shown here is derived from an EMBL/GenBank/DDBJ whole genome shotgun (WGS) entry which is preliminary data.</text>
</comment>
<dbReference type="AlphaFoldDB" id="A0A9X3IZS4"/>
<evidence type="ECO:0000313" key="2">
    <source>
        <dbReference type="EMBL" id="MCY1009836.1"/>
    </source>
</evidence>
<keyword evidence="3" id="KW-1185">Reference proteome</keyword>
<dbReference type="EMBL" id="JAPNKE010000002">
    <property type="protein sequence ID" value="MCY1009836.1"/>
    <property type="molecule type" value="Genomic_DNA"/>
</dbReference>
<dbReference type="Proteomes" id="UP001150924">
    <property type="component" value="Unassembled WGS sequence"/>
</dbReference>
<sequence length="330" mass="36268">MSIVFSIRALVVEGQLAGVRTRDDRESVRARLGPPDEQVADAEEDTEIWRYGNFEILFSGEKASKLSHHDLGHLQAGPGRELDAWILGGPAALDRDAVIARLVAEQVPFVSGRDYDDRRLLQVRGGARLVFDRNEDTGVELWRGIEAEPYANGFTPDLAPPTGPTLDRFLLIRRMSAYTSADVLLGVFTTAALADAARAAYLARYTADPASDPWHEQAYKDDGLVADDLEVRCFSGPAEATEVVVVSDYAEGFGQVIRRFDSLHASMAAAEARIAALNDVEDMFPHYALPQLARLDALLSDAEKDQPYLNYSDTDEPDPDALRDTAESDE</sequence>
<accession>A0A9X3IZS4</accession>
<organism evidence="2 3">
    <name type="scientific">Nannocystis pusilla</name>
    <dbReference type="NCBI Taxonomy" id="889268"/>
    <lineage>
        <taxon>Bacteria</taxon>
        <taxon>Pseudomonadati</taxon>
        <taxon>Myxococcota</taxon>
        <taxon>Polyangia</taxon>
        <taxon>Nannocystales</taxon>
        <taxon>Nannocystaceae</taxon>
        <taxon>Nannocystis</taxon>
    </lineage>
</organism>
<gene>
    <name evidence="2" type="ORF">OV079_30610</name>
</gene>
<name>A0A9X3IZS4_9BACT</name>
<feature type="region of interest" description="Disordered" evidence="1">
    <location>
        <begin position="306"/>
        <end position="330"/>
    </location>
</feature>
<evidence type="ECO:0000313" key="3">
    <source>
        <dbReference type="Proteomes" id="UP001150924"/>
    </source>
</evidence>
<reference evidence="2" key="1">
    <citation type="submission" date="2022-11" db="EMBL/GenBank/DDBJ databases">
        <title>Minimal conservation of predation-associated metabolite biosynthetic gene clusters underscores biosynthetic potential of Myxococcota including descriptions for ten novel species: Archangium lansinium sp. nov., Myxococcus landrumus sp. nov., Nannocystis bai.</title>
        <authorList>
            <person name="Ahearne A."/>
            <person name="Stevens C."/>
            <person name="Phillips K."/>
        </authorList>
    </citation>
    <scope>NUCLEOTIDE SEQUENCE</scope>
    <source>
        <strain evidence="2">Na p29</strain>
    </source>
</reference>
<evidence type="ECO:0000256" key="1">
    <source>
        <dbReference type="SAM" id="MobiDB-lite"/>
    </source>
</evidence>
<proteinExistence type="predicted"/>